<sequence length="139" mass="14891">MRILLDTNVVVSALLWNGPPRRLLMMARDHDVMLLTSPPLLDELRDVLERRKFAARLQAASLSPIDLVRGYAALAYSVRPDAVSGIAPDSDDDIVIGTALGGRAALLVTGDHGLQSVGRVDTVRIVDTGNALLLIGQEA</sequence>
<dbReference type="Pfam" id="PF13470">
    <property type="entry name" value="PIN_3"/>
    <property type="match status" value="1"/>
</dbReference>
<reference evidence="2 3" key="1">
    <citation type="submission" date="2020-07" db="EMBL/GenBank/DDBJ databases">
        <title>Complete genome sequence for Sandaracinobacter sp. M6.</title>
        <authorList>
            <person name="Tang Y."/>
            <person name="Liu Q."/>
            <person name="Guo Z."/>
            <person name="Lei P."/>
            <person name="Huang B."/>
        </authorList>
    </citation>
    <scope>NUCLEOTIDE SEQUENCE [LARGE SCALE GENOMIC DNA]</scope>
    <source>
        <strain evidence="2 3">M6</strain>
    </source>
</reference>
<feature type="domain" description="PIN" evidence="1">
    <location>
        <begin position="1"/>
        <end position="116"/>
    </location>
</feature>
<proteinExistence type="predicted"/>
<name>A0A7G5IEB4_9SPHN</name>
<dbReference type="AlphaFoldDB" id="A0A7G5IEB4"/>
<protein>
    <submittedName>
        <fullName evidence="2">Putative toxin-antitoxin system toxin component, PIN family</fullName>
    </submittedName>
</protein>
<dbReference type="SMART" id="SM00670">
    <property type="entry name" value="PINc"/>
    <property type="match status" value="1"/>
</dbReference>
<dbReference type="InterPro" id="IPR002850">
    <property type="entry name" value="PIN_toxin-like"/>
</dbReference>
<dbReference type="InterPro" id="IPR029060">
    <property type="entry name" value="PIN-like_dom_sf"/>
</dbReference>
<dbReference type="KEGG" id="sand:H3309_09785"/>
<accession>A0A7G5IEB4</accession>
<dbReference type="PANTHER" id="PTHR34610">
    <property type="entry name" value="SSL7007 PROTEIN"/>
    <property type="match status" value="1"/>
</dbReference>
<keyword evidence="3" id="KW-1185">Reference proteome</keyword>
<dbReference type="Proteomes" id="UP000515292">
    <property type="component" value="Chromosome"/>
</dbReference>
<dbReference type="EMBL" id="CP059851">
    <property type="protein sequence ID" value="QMW21706.1"/>
    <property type="molecule type" value="Genomic_DNA"/>
</dbReference>
<evidence type="ECO:0000259" key="1">
    <source>
        <dbReference type="SMART" id="SM00670"/>
    </source>
</evidence>
<dbReference type="NCBIfam" id="TIGR00305">
    <property type="entry name" value="putative toxin-antitoxin system toxin component, PIN family"/>
    <property type="match status" value="1"/>
</dbReference>
<gene>
    <name evidence="2" type="ORF">H3309_09785</name>
</gene>
<dbReference type="SUPFAM" id="SSF88723">
    <property type="entry name" value="PIN domain-like"/>
    <property type="match status" value="1"/>
</dbReference>
<evidence type="ECO:0000313" key="2">
    <source>
        <dbReference type="EMBL" id="QMW21706.1"/>
    </source>
</evidence>
<dbReference type="PANTHER" id="PTHR34610:SF3">
    <property type="entry name" value="SSL7007 PROTEIN"/>
    <property type="match status" value="1"/>
</dbReference>
<evidence type="ECO:0000313" key="3">
    <source>
        <dbReference type="Proteomes" id="UP000515292"/>
    </source>
</evidence>
<organism evidence="2 3">
    <name type="scientific">Sandaracinobacteroides saxicola</name>
    <dbReference type="NCBI Taxonomy" id="2759707"/>
    <lineage>
        <taxon>Bacteria</taxon>
        <taxon>Pseudomonadati</taxon>
        <taxon>Pseudomonadota</taxon>
        <taxon>Alphaproteobacteria</taxon>
        <taxon>Sphingomonadales</taxon>
        <taxon>Sphingosinicellaceae</taxon>
        <taxon>Sandaracinobacteroides</taxon>
    </lineage>
</organism>
<dbReference type="InterPro" id="IPR002716">
    <property type="entry name" value="PIN_dom"/>
</dbReference>